<dbReference type="EMBL" id="AZBU02000001">
    <property type="protein sequence ID" value="TMS32626.1"/>
    <property type="molecule type" value="Genomic_DNA"/>
</dbReference>
<sequence length="100" mass="11448">MVSGFNLKKLYFNVRESHILQYAVKEVATDPDGAKVKIAAYMMPHVLNQNANLRFSNITICNGFFIDTLQMTSTCMTFTLRPTFVNCSSSYFWLIKAIYC</sequence>
<dbReference type="Proteomes" id="UP000298663">
    <property type="component" value="Unassembled WGS sequence"/>
</dbReference>
<evidence type="ECO:0000313" key="1">
    <source>
        <dbReference type="EMBL" id="TMS32626.1"/>
    </source>
</evidence>
<name>A0A4U8UIV0_STECR</name>
<dbReference type="AlphaFoldDB" id="A0A4U8UIV0"/>
<proteinExistence type="predicted"/>
<accession>A0A4U8UIV0</accession>
<comment type="caution">
    <text evidence="1">The sequence shown here is derived from an EMBL/GenBank/DDBJ whole genome shotgun (WGS) entry which is preliminary data.</text>
</comment>
<protein>
    <submittedName>
        <fullName evidence="1">Uncharacterized protein</fullName>
    </submittedName>
</protein>
<gene>
    <name evidence="1" type="ORF">L596_000443</name>
</gene>
<evidence type="ECO:0000313" key="2">
    <source>
        <dbReference type="Proteomes" id="UP000298663"/>
    </source>
</evidence>
<organism evidence="1 2">
    <name type="scientific">Steinernema carpocapsae</name>
    <name type="common">Entomopathogenic nematode</name>
    <dbReference type="NCBI Taxonomy" id="34508"/>
    <lineage>
        <taxon>Eukaryota</taxon>
        <taxon>Metazoa</taxon>
        <taxon>Ecdysozoa</taxon>
        <taxon>Nematoda</taxon>
        <taxon>Chromadorea</taxon>
        <taxon>Rhabditida</taxon>
        <taxon>Tylenchina</taxon>
        <taxon>Panagrolaimomorpha</taxon>
        <taxon>Strongyloidoidea</taxon>
        <taxon>Steinernematidae</taxon>
        <taxon>Steinernema</taxon>
    </lineage>
</organism>
<keyword evidence="2" id="KW-1185">Reference proteome</keyword>
<reference evidence="1 2" key="1">
    <citation type="journal article" date="2015" name="Genome Biol.">
        <title>Comparative genomics of Steinernema reveals deeply conserved gene regulatory networks.</title>
        <authorList>
            <person name="Dillman A.R."/>
            <person name="Macchietto M."/>
            <person name="Porter C.F."/>
            <person name="Rogers A."/>
            <person name="Williams B."/>
            <person name="Antoshechkin I."/>
            <person name="Lee M.M."/>
            <person name="Goodwin Z."/>
            <person name="Lu X."/>
            <person name="Lewis E.E."/>
            <person name="Goodrich-Blair H."/>
            <person name="Stock S.P."/>
            <person name="Adams B.J."/>
            <person name="Sternberg P.W."/>
            <person name="Mortazavi A."/>
        </authorList>
    </citation>
    <scope>NUCLEOTIDE SEQUENCE [LARGE SCALE GENOMIC DNA]</scope>
    <source>
        <strain evidence="1 2">ALL</strain>
    </source>
</reference>
<reference evidence="1 2" key="2">
    <citation type="journal article" date="2019" name="G3 (Bethesda)">
        <title>Hybrid Assembly of the Genome of the Entomopathogenic Nematode Steinernema carpocapsae Identifies the X-Chromosome.</title>
        <authorList>
            <person name="Serra L."/>
            <person name="Macchietto M."/>
            <person name="Macias-Munoz A."/>
            <person name="McGill C.J."/>
            <person name="Rodriguez I.M."/>
            <person name="Rodriguez B."/>
            <person name="Murad R."/>
            <person name="Mortazavi A."/>
        </authorList>
    </citation>
    <scope>NUCLEOTIDE SEQUENCE [LARGE SCALE GENOMIC DNA]</scope>
    <source>
        <strain evidence="1 2">ALL</strain>
    </source>
</reference>